<evidence type="ECO:0000313" key="4">
    <source>
        <dbReference type="EMBL" id="KZV92809.1"/>
    </source>
</evidence>
<dbReference type="InterPro" id="IPR001611">
    <property type="entry name" value="Leu-rich_rpt"/>
</dbReference>
<accession>A0A166AKI4</accession>
<reference evidence="4 5" key="1">
    <citation type="journal article" date="2016" name="Mol. Biol. Evol.">
        <title>Comparative Genomics of Early-Diverging Mushroom-Forming Fungi Provides Insights into the Origins of Lignocellulose Decay Capabilities.</title>
        <authorList>
            <person name="Nagy L.G."/>
            <person name="Riley R."/>
            <person name="Tritt A."/>
            <person name="Adam C."/>
            <person name="Daum C."/>
            <person name="Floudas D."/>
            <person name="Sun H."/>
            <person name="Yadav J.S."/>
            <person name="Pangilinan J."/>
            <person name="Larsson K.H."/>
            <person name="Matsuura K."/>
            <person name="Barry K."/>
            <person name="Labutti K."/>
            <person name="Kuo R."/>
            <person name="Ohm R.A."/>
            <person name="Bhattacharya S.S."/>
            <person name="Shirouzu T."/>
            <person name="Yoshinaga Y."/>
            <person name="Martin F.M."/>
            <person name="Grigoriev I.V."/>
            <person name="Hibbett D.S."/>
        </authorList>
    </citation>
    <scope>NUCLEOTIDE SEQUENCE [LARGE SCALE GENOMIC DNA]</scope>
    <source>
        <strain evidence="4 5">HHB12029</strain>
    </source>
</reference>
<dbReference type="Pfam" id="PF13516">
    <property type="entry name" value="LRR_6"/>
    <property type="match status" value="3"/>
</dbReference>
<dbReference type="STRING" id="1314781.A0A166AKI4"/>
<dbReference type="GO" id="GO:0005829">
    <property type="term" value="C:cytosol"/>
    <property type="evidence" value="ECO:0007669"/>
    <property type="project" value="TreeGrafter"/>
</dbReference>
<dbReference type="Gene3D" id="3.80.10.10">
    <property type="entry name" value="Ribonuclease Inhibitor"/>
    <property type="match status" value="1"/>
</dbReference>
<dbReference type="GO" id="GO:0031267">
    <property type="term" value="F:small GTPase binding"/>
    <property type="evidence" value="ECO:0007669"/>
    <property type="project" value="TreeGrafter"/>
</dbReference>
<dbReference type="InterPro" id="IPR027038">
    <property type="entry name" value="RanGap"/>
</dbReference>
<dbReference type="InterPro" id="IPR032675">
    <property type="entry name" value="LRR_dom_sf"/>
</dbReference>
<protein>
    <submittedName>
        <fullName evidence="4">RNI-like protein</fullName>
    </submittedName>
</protein>
<keyword evidence="2" id="KW-0433">Leucine-rich repeat</keyword>
<organism evidence="4 5">
    <name type="scientific">Exidia glandulosa HHB12029</name>
    <dbReference type="NCBI Taxonomy" id="1314781"/>
    <lineage>
        <taxon>Eukaryota</taxon>
        <taxon>Fungi</taxon>
        <taxon>Dikarya</taxon>
        <taxon>Basidiomycota</taxon>
        <taxon>Agaricomycotina</taxon>
        <taxon>Agaricomycetes</taxon>
        <taxon>Auriculariales</taxon>
        <taxon>Exidiaceae</taxon>
        <taxon>Exidia</taxon>
    </lineage>
</organism>
<dbReference type="GO" id="GO:0006913">
    <property type="term" value="P:nucleocytoplasmic transport"/>
    <property type="evidence" value="ECO:0007669"/>
    <property type="project" value="TreeGrafter"/>
</dbReference>
<evidence type="ECO:0000256" key="1">
    <source>
        <dbReference type="ARBA" id="ARBA00022468"/>
    </source>
</evidence>
<evidence type="ECO:0000256" key="3">
    <source>
        <dbReference type="ARBA" id="ARBA00022737"/>
    </source>
</evidence>
<dbReference type="OrthoDB" id="120976at2759"/>
<name>A0A166AKI4_EXIGL</name>
<dbReference type="AlphaFoldDB" id="A0A166AKI4"/>
<dbReference type="PANTHER" id="PTHR24113">
    <property type="entry name" value="RAN GTPASE-ACTIVATING PROTEIN 1"/>
    <property type="match status" value="1"/>
</dbReference>
<dbReference type="Proteomes" id="UP000077266">
    <property type="component" value="Unassembled WGS sequence"/>
</dbReference>
<proteinExistence type="predicted"/>
<dbReference type="EMBL" id="KV426001">
    <property type="protein sequence ID" value="KZV92809.1"/>
    <property type="molecule type" value="Genomic_DNA"/>
</dbReference>
<keyword evidence="3" id="KW-0677">Repeat</keyword>
<keyword evidence="5" id="KW-1185">Reference proteome</keyword>
<dbReference type="GO" id="GO:0048471">
    <property type="term" value="C:perinuclear region of cytoplasm"/>
    <property type="evidence" value="ECO:0007669"/>
    <property type="project" value="TreeGrafter"/>
</dbReference>
<dbReference type="PANTHER" id="PTHR24113:SF12">
    <property type="entry name" value="RAN GTPASE-ACTIVATING PROTEIN 1"/>
    <property type="match status" value="1"/>
</dbReference>
<dbReference type="GO" id="GO:0005634">
    <property type="term" value="C:nucleus"/>
    <property type="evidence" value="ECO:0007669"/>
    <property type="project" value="TreeGrafter"/>
</dbReference>
<sequence length="400" mass="42757">MASFLARRSSDHLDLLDAGVSAQEIIAQLRARSTRVKVLTLGHNGLGDAGIMQLCEFLASKEGLVLGVESLSLNTNAIGDAGLGALGHLLSRRPGSMHTLFLQNNVFTDDEATLRHFAHCLNASRLVNIFLSSNALLDTGVSAFLSTLAAPRLRELHLSAVGLSSAGLPALLGYLASRRSASLRTLKLNGNKLGNEGVRALGVVIERCNWWLEELEVYANDDPDSDDNNVPPPIPAPVQIQPGAMILRPKENASAPFRAVLARNRLLRIETRRGALALLKVARIVLLHPRLATSNALVLRSAALVVVEPGTSPTLPEHSRTAPFAWLSLPYELRLHVLRFVVADTVLSAEQHARICAYAESPPLHNGLGGGADGGVEEWLDAVGCAWFDPGDGVEGVARG</sequence>
<keyword evidence="1" id="KW-0343">GTPase activation</keyword>
<dbReference type="InParanoid" id="A0A166AKI4"/>
<dbReference type="SUPFAM" id="SSF52047">
    <property type="entry name" value="RNI-like"/>
    <property type="match status" value="1"/>
</dbReference>
<evidence type="ECO:0000256" key="2">
    <source>
        <dbReference type="ARBA" id="ARBA00022614"/>
    </source>
</evidence>
<evidence type="ECO:0000313" key="5">
    <source>
        <dbReference type="Proteomes" id="UP000077266"/>
    </source>
</evidence>
<gene>
    <name evidence="4" type="ORF">EXIGLDRAFT_836164</name>
</gene>
<dbReference type="SMART" id="SM00368">
    <property type="entry name" value="LRR_RI"/>
    <property type="match status" value="4"/>
</dbReference>
<dbReference type="GO" id="GO:0005096">
    <property type="term" value="F:GTPase activator activity"/>
    <property type="evidence" value="ECO:0007669"/>
    <property type="project" value="UniProtKB-KW"/>
</dbReference>